<evidence type="ECO:0000313" key="1">
    <source>
        <dbReference type="EMBL" id="MDT0594664.1"/>
    </source>
</evidence>
<proteinExistence type="predicted"/>
<name>A0ABU2ZSY5_9ALTE</name>
<keyword evidence="2" id="KW-1185">Reference proteome</keyword>
<comment type="caution">
    <text evidence="1">The sequence shown here is derived from an EMBL/GenBank/DDBJ whole genome shotgun (WGS) entry which is preliminary data.</text>
</comment>
<organism evidence="1 2">
    <name type="scientific">Glaciecola petra</name>
    <dbReference type="NCBI Taxonomy" id="3075602"/>
    <lineage>
        <taxon>Bacteria</taxon>
        <taxon>Pseudomonadati</taxon>
        <taxon>Pseudomonadota</taxon>
        <taxon>Gammaproteobacteria</taxon>
        <taxon>Alteromonadales</taxon>
        <taxon>Alteromonadaceae</taxon>
        <taxon>Glaciecola</taxon>
    </lineage>
</organism>
<dbReference type="InterPro" id="IPR010131">
    <property type="entry name" value="MdtP/NodT-like"/>
</dbReference>
<dbReference type="PANTHER" id="PTHR30203:SF24">
    <property type="entry name" value="BLR4935 PROTEIN"/>
    <property type="match status" value="1"/>
</dbReference>
<protein>
    <submittedName>
        <fullName evidence="1">TolC family protein</fullName>
    </submittedName>
</protein>
<dbReference type="Proteomes" id="UP001253545">
    <property type="component" value="Unassembled WGS sequence"/>
</dbReference>
<dbReference type="PANTHER" id="PTHR30203">
    <property type="entry name" value="OUTER MEMBRANE CATION EFFLUX PROTEIN"/>
    <property type="match status" value="1"/>
</dbReference>
<evidence type="ECO:0000313" key="2">
    <source>
        <dbReference type="Proteomes" id="UP001253545"/>
    </source>
</evidence>
<reference evidence="1 2" key="1">
    <citation type="submission" date="2023-09" db="EMBL/GenBank/DDBJ databases">
        <authorList>
            <person name="Rey-Velasco X."/>
        </authorList>
    </citation>
    <scope>NUCLEOTIDE SEQUENCE [LARGE SCALE GENOMIC DNA]</scope>
    <source>
        <strain evidence="1 2">P117</strain>
    </source>
</reference>
<dbReference type="Gene3D" id="1.20.1600.10">
    <property type="entry name" value="Outer membrane efflux proteins (OEP)"/>
    <property type="match status" value="1"/>
</dbReference>
<dbReference type="EMBL" id="JAVRHX010000001">
    <property type="protein sequence ID" value="MDT0594664.1"/>
    <property type="molecule type" value="Genomic_DNA"/>
</dbReference>
<sequence>MLFIIGVSFKALGLPSHNQNQEAVSSIANELSLESAIAQAQNNDDWLKKSRLIESRFERLSEGASAMPDPTISVGLLNLPTNGFAFDQEPMTQLKLSASQMFPRGDTLALKEQRYRMSATEQPYLRENRRQHIALQATTLWLQAFEASTNYRLVNDAKPLFNKLGDIVAASYASSVGKANQQDIIRAELELVKLNDRLIALESQKQVAVAKLSQFLYTSDANATFGQSWLSNKHNIQLPEHMPSITPHQNKALHKVIATSPHEYYRLVHQHPLMLASEQRVRTTAVDIDIAKQDYKAQYGINASYAMRDDTPEGQSRADFFSIGVSVSVPLFSSSAQDAHVSAAKLHTEAIRTEKRLLMKELMASLQSAYVEYIGLRERAQVYQHQILPQIQQQAQAALNAYTNDSGDFAEVVRAKIDELDTQITMLNIRVKQRVALSKMDYFLASTAHTEVAEYE</sequence>
<accession>A0ABU2ZSY5</accession>
<dbReference type="RefSeq" id="WP_311368127.1">
    <property type="nucleotide sequence ID" value="NZ_JAVRHX010000001.1"/>
</dbReference>
<gene>
    <name evidence="1" type="ORF">RM552_07415</name>
</gene>
<dbReference type="SUPFAM" id="SSF56954">
    <property type="entry name" value="Outer membrane efflux proteins (OEP)"/>
    <property type="match status" value="1"/>
</dbReference>